<evidence type="ECO:0000313" key="11">
    <source>
        <dbReference type="EMBL" id="KAF2647246.1"/>
    </source>
</evidence>
<keyword evidence="7" id="KW-1015">Disulfide bond</keyword>
<dbReference type="Pfam" id="PF05730">
    <property type="entry name" value="CFEM"/>
    <property type="match status" value="1"/>
</dbReference>
<keyword evidence="8" id="KW-0449">Lipoprotein</keyword>
<dbReference type="GO" id="GO:0005576">
    <property type="term" value="C:extracellular region"/>
    <property type="evidence" value="ECO:0007669"/>
    <property type="project" value="UniProtKB-SubCell"/>
</dbReference>
<keyword evidence="6 9" id="KW-0732">Signal</keyword>
<evidence type="ECO:0000256" key="4">
    <source>
        <dbReference type="ARBA" id="ARBA00022525"/>
    </source>
</evidence>
<reference evidence="11" key="1">
    <citation type="journal article" date="2020" name="Stud. Mycol.">
        <title>101 Dothideomycetes genomes: a test case for predicting lifestyles and emergence of pathogens.</title>
        <authorList>
            <person name="Haridas S."/>
            <person name="Albert R."/>
            <person name="Binder M."/>
            <person name="Bloem J."/>
            <person name="Labutti K."/>
            <person name="Salamov A."/>
            <person name="Andreopoulos B."/>
            <person name="Baker S."/>
            <person name="Barry K."/>
            <person name="Bills G."/>
            <person name="Bluhm B."/>
            <person name="Cannon C."/>
            <person name="Castanera R."/>
            <person name="Culley D."/>
            <person name="Daum C."/>
            <person name="Ezra D."/>
            <person name="Gonzalez J."/>
            <person name="Henrissat B."/>
            <person name="Kuo A."/>
            <person name="Liang C."/>
            <person name="Lipzen A."/>
            <person name="Lutzoni F."/>
            <person name="Magnuson J."/>
            <person name="Mondo S."/>
            <person name="Nolan M."/>
            <person name="Ohm R."/>
            <person name="Pangilinan J."/>
            <person name="Park H.-J."/>
            <person name="Ramirez L."/>
            <person name="Alfaro M."/>
            <person name="Sun H."/>
            <person name="Tritt A."/>
            <person name="Yoshinaga Y."/>
            <person name="Zwiers L.-H."/>
            <person name="Turgeon B."/>
            <person name="Goodwin S."/>
            <person name="Spatafora J."/>
            <person name="Crous P."/>
            <person name="Grigoriev I."/>
        </authorList>
    </citation>
    <scope>NUCLEOTIDE SEQUENCE</scope>
    <source>
        <strain evidence="11">CBS 122681</strain>
    </source>
</reference>
<evidence type="ECO:0000256" key="2">
    <source>
        <dbReference type="ARBA" id="ARBA00004613"/>
    </source>
</evidence>
<keyword evidence="5" id="KW-0336">GPI-anchor</keyword>
<keyword evidence="5" id="KW-0472">Membrane</keyword>
<name>A0A6A6SHJ5_9PLEO</name>
<evidence type="ECO:0000256" key="6">
    <source>
        <dbReference type="ARBA" id="ARBA00022729"/>
    </source>
</evidence>
<organism evidence="11 12">
    <name type="scientific">Lophiostoma macrostomum CBS 122681</name>
    <dbReference type="NCBI Taxonomy" id="1314788"/>
    <lineage>
        <taxon>Eukaryota</taxon>
        <taxon>Fungi</taxon>
        <taxon>Dikarya</taxon>
        <taxon>Ascomycota</taxon>
        <taxon>Pezizomycotina</taxon>
        <taxon>Dothideomycetes</taxon>
        <taxon>Pleosporomycetidae</taxon>
        <taxon>Pleosporales</taxon>
        <taxon>Lophiostomataceae</taxon>
        <taxon>Lophiostoma</taxon>
    </lineage>
</organism>
<evidence type="ECO:0000256" key="7">
    <source>
        <dbReference type="ARBA" id="ARBA00023157"/>
    </source>
</evidence>
<keyword evidence="12" id="KW-1185">Reference proteome</keyword>
<evidence type="ECO:0000256" key="8">
    <source>
        <dbReference type="ARBA" id="ARBA00023288"/>
    </source>
</evidence>
<evidence type="ECO:0000313" key="12">
    <source>
        <dbReference type="Proteomes" id="UP000799324"/>
    </source>
</evidence>
<dbReference type="GO" id="GO:0098552">
    <property type="term" value="C:side of membrane"/>
    <property type="evidence" value="ECO:0007669"/>
    <property type="project" value="UniProtKB-KW"/>
</dbReference>
<dbReference type="Proteomes" id="UP000799324">
    <property type="component" value="Unassembled WGS sequence"/>
</dbReference>
<comment type="subcellular location">
    <subcellularLocation>
        <location evidence="1">Membrane</location>
        <topology evidence="1">Lipid-anchor</topology>
        <topology evidence="1">GPI-anchor</topology>
    </subcellularLocation>
    <subcellularLocation>
        <location evidence="2">Secreted</location>
    </subcellularLocation>
</comment>
<feature type="domain" description="CFEM" evidence="10">
    <location>
        <begin position="43"/>
        <end position="111"/>
    </location>
</feature>
<feature type="chain" id="PRO_5025427751" description="CFEM domain-containing protein" evidence="9">
    <location>
        <begin position="18"/>
        <end position="146"/>
    </location>
</feature>
<dbReference type="InterPro" id="IPR008427">
    <property type="entry name" value="Extracellular_membr_CFEM_dom"/>
</dbReference>
<evidence type="ECO:0000259" key="10">
    <source>
        <dbReference type="SMART" id="SM00747"/>
    </source>
</evidence>
<feature type="signal peptide" evidence="9">
    <location>
        <begin position="1"/>
        <end position="17"/>
    </location>
</feature>
<gene>
    <name evidence="11" type="ORF">K491DRAFT_723603</name>
</gene>
<keyword evidence="4" id="KW-0964">Secreted</keyword>
<evidence type="ECO:0000256" key="5">
    <source>
        <dbReference type="ARBA" id="ARBA00022622"/>
    </source>
</evidence>
<dbReference type="SMART" id="SM00747">
    <property type="entry name" value="CFEM"/>
    <property type="match status" value="1"/>
</dbReference>
<dbReference type="EMBL" id="MU004650">
    <property type="protein sequence ID" value="KAF2647246.1"/>
    <property type="molecule type" value="Genomic_DNA"/>
</dbReference>
<dbReference type="OrthoDB" id="3932980at2759"/>
<dbReference type="AlphaFoldDB" id="A0A6A6SHJ5"/>
<evidence type="ECO:0000256" key="3">
    <source>
        <dbReference type="ARBA" id="ARBA00010031"/>
    </source>
</evidence>
<keyword evidence="5" id="KW-0325">Glycoprotein</keyword>
<protein>
    <recommendedName>
        <fullName evidence="10">CFEM domain-containing protein</fullName>
    </recommendedName>
</protein>
<comment type="similarity">
    <text evidence="3">Belongs to the RBT5 family.</text>
</comment>
<evidence type="ECO:0000256" key="1">
    <source>
        <dbReference type="ARBA" id="ARBA00004589"/>
    </source>
</evidence>
<sequence>MRPSIIAFFSLLSVATATRTFNITAALQPGNFDKYHCATTEQVVNLLPSCLASCQRNANANDGCAYDDIACHCVNYVKYSSLIEPCAFPPNGSCTFADLTIARPIVNDLCNFFNATLYAAYDKCNQTLSPDLTNCIIAKEDTVITE</sequence>
<accession>A0A6A6SHJ5</accession>
<proteinExistence type="inferred from homology"/>
<evidence type="ECO:0000256" key="9">
    <source>
        <dbReference type="SAM" id="SignalP"/>
    </source>
</evidence>